<proteinExistence type="predicted"/>
<gene>
    <name evidence="1" type="ORF">CKAH01_17496</name>
</gene>
<protein>
    <submittedName>
        <fullName evidence="1">Ipa protein</fullName>
    </submittedName>
</protein>
<name>A0AAD9YBW3_COLKA</name>
<evidence type="ECO:0000313" key="2">
    <source>
        <dbReference type="Proteomes" id="UP001281614"/>
    </source>
</evidence>
<dbReference type="EMBL" id="VYYT01000233">
    <property type="protein sequence ID" value="KAK2754308.1"/>
    <property type="molecule type" value="Genomic_DNA"/>
</dbReference>
<dbReference type="Proteomes" id="UP001281614">
    <property type="component" value="Unassembled WGS sequence"/>
</dbReference>
<sequence>MFMNSRSCRYGRSFRLLRDIDECLSTLEPAFRAGVCVPQSVGELILQRQSFMLQGLNIVVEDILEIGSRTRNQNHRPKRSSDDATVNNLSKLSIQDASAKVAIPDIGADARDRSATLLERVELLSAEPVVLAHATKMAFFSRTGLVPDEKGRSLYIHTDKHISGAGFEAVHGEVQAASIWAYITCLVEVLEASDHDKTYRTLILQELSNVCQLEYELTQALFRRRVAAGTGPRRFKRISNAYDNAGNASLAMKGKPEDLTRSDPLFSYLLRLCQSSTTPSNAADWMKKLGDLYMAHPLEGERLDEREADALFDLAVVVGFIQDLSSAVTLPSCSILEEFVVINAGTKMGFLHEDLITECFADLESRYELMKIDKTKNTPPAGSIDSAAEEPKEAMISCRREKQKTRPSQTSAYELNLQHSVPTEHPQPSTPPETIQVSVSTSDFFTNLFSKSQARRSTTWKSFETAMGELGFSVYPRYGSVYTFQPPMQFKVRKPLTVHRPHQSQIEGYRLLILARRLNRTYRWSEKTFKL</sequence>
<dbReference type="PANTHER" id="PTHR40788">
    <property type="entry name" value="CLR5 DOMAIN-CONTAINING PROTEIN-RELATED"/>
    <property type="match status" value="1"/>
</dbReference>
<organism evidence="1 2">
    <name type="scientific">Colletotrichum kahawae</name>
    <name type="common">Coffee berry disease fungus</name>
    <dbReference type="NCBI Taxonomy" id="34407"/>
    <lineage>
        <taxon>Eukaryota</taxon>
        <taxon>Fungi</taxon>
        <taxon>Dikarya</taxon>
        <taxon>Ascomycota</taxon>
        <taxon>Pezizomycotina</taxon>
        <taxon>Sordariomycetes</taxon>
        <taxon>Hypocreomycetidae</taxon>
        <taxon>Glomerellales</taxon>
        <taxon>Glomerellaceae</taxon>
        <taxon>Colletotrichum</taxon>
        <taxon>Colletotrichum gloeosporioides species complex</taxon>
    </lineage>
</organism>
<accession>A0AAD9YBW3</accession>
<reference evidence="1" key="1">
    <citation type="submission" date="2023-02" db="EMBL/GenBank/DDBJ databases">
        <title>Colletotrichum kahawae CIFC_Que2 genome sequencing and assembly.</title>
        <authorList>
            <person name="Baroncelli R."/>
        </authorList>
    </citation>
    <scope>NUCLEOTIDE SEQUENCE</scope>
    <source>
        <strain evidence="1">CIFC_Que2</strain>
    </source>
</reference>
<comment type="caution">
    <text evidence="1">The sequence shown here is derived from an EMBL/GenBank/DDBJ whole genome shotgun (WGS) entry which is preliminary data.</text>
</comment>
<evidence type="ECO:0000313" key="1">
    <source>
        <dbReference type="EMBL" id="KAK2754308.1"/>
    </source>
</evidence>
<keyword evidence="2" id="KW-1185">Reference proteome</keyword>
<dbReference type="AlphaFoldDB" id="A0AAD9YBW3"/>
<dbReference type="PANTHER" id="PTHR40788:SF1">
    <property type="entry name" value="IPA PROTEIN"/>
    <property type="match status" value="1"/>
</dbReference>